<gene>
    <name evidence="7" type="primary">mhyE</name>
</gene>
<reference evidence="7" key="2">
    <citation type="submission" date="2006-10" db="EMBL/GenBank/DDBJ databases">
        <title>Formate hydrogenlyase from the hyperthermophilic archaeon Thermococcus litoralis.</title>
        <authorList>
            <person name="Takacs M."/>
            <person name="Toth A."/>
            <person name="Bogos B."/>
            <person name="Rakhely G."/>
            <person name="Kovacs K.L."/>
        </authorList>
    </citation>
    <scope>NUCLEOTIDE SEQUENCE</scope>
    <source>
        <strain evidence="7">DSM 4573</strain>
    </source>
</reference>
<keyword evidence="3 6" id="KW-1133">Transmembrane helix</keyword>
<evidence type="ECO:0000256" key="6">
    <source>
        <dbReference type="SAM" id="Phobius"/>
    </source>
</evidence>
<feature type="region of interest" description="Disordered" evidence="5">
    <location>
        <begin position="262"/>
        <end position="293"/>
    </location>
</feature>
<name>A8JYL1_THELN</name>
<evidence type="ECO:0000256" key="5">
    <source>
        <dbReference type="SAM" id="MobiDB-lite"/>
    </source>
</evidence>
<dbReference type="PANTHER" id="PTHR43359:SF1">
    <property type="entry name" value="FORMATE HYDROGENLYASE SUBUNIT 4-RELATED"/>
    <property type="match status" value="1"/>
</dbReference>
<evidence type="ECO:0000256" key="1">
    <source>
        <dbReference type="ARBA" id="ARBA00004141"/>
    </source>
</evidence>
<dbReference type="InterPro" id="IPR052561">
    <property type="entry name" value="ComplexI_Subunit1"/>
</dbReference>
<accession>A8JYL1</accession>
<feature type="transmembrane region" description="Helical" evidence="6">
    <location>
        <begin position="91"/>
        <end position="110"/>
    </location>
</feature>
<sequence>MELIGTIIAPFLPPLLDGVARKVKAMIQNRVGPPILQTWYDIITLLSMDSILPTSSLTFRLAPYVALASALCMALMLPYGSDAIINFGGDLIAFIYVFTLFSAALVFGALSVDNSYSHAGANRELTLSLVFKPLFAITIGTFALKTGSLSITEIARSISPSPSIIGAYLLLLYVTYVESGFIPYDIAEAETEILEGPLTEYSGRLLGLFKWALQIKRFAMIWLFASFVALPVAEGAIAFALQLLVFLLTYLLMGDLRVPERPPQARSGNEAGSQGHHYRCNNHDNRMSGMVRL</sequence>
<dbReference type="Pfam" id="PF00146">
    <property type="entry name" value="NADHdh"/>
    <property type="match status" value="1"/>
</dbReference>
<feature type="transmembrane region" description="Helical" evidence="6">
    <location>
        <begin position="219"/>
        <end position="252"/>
    </location>
</feature>
<keyword evidence="4 6" id="KW-0472">Membrane</keyword>
<evidence type="ECO:0000313" key="7">
    <source>
        <dbReference type="EMBL" id="ABW05545.1"/>
    </source>
</evidence>
<dbReference type="GO" id="GO:0005886">
    <property type="term" value="C:plasma membrane"/>
    <property type="evidence" value="ECO:0007669"/>
    <property type="project" value="TreeGrafter"/>
</dbReference>
<keyword evidence="7" id="KW-0456">Lyase</keyword>
<dbReference type="InterPro" id="IPR001694">
    <property type="entry name" value="NADH_UbQ_OxRdtase_su1/FPO"/>
</dbReference>
<evidence type="ECO:0000256" key="4">
    <source>
        <dbReference type="ARBA" id="ARBA00023136"/>
    </source>
</evidence>
<feature type="transmembrane region" description="Helical" evidence="6">
    <location>
        <begin position="61"/>
        <end position="79"/>
    </location>
</feature>
<reference evidence="7" key="1">
    <citation type="journal article" date="1999" name="Eur. J. Biochem.">
        <title>Biochemical and molecular characterization of the [NiFe] hydrogenase from the hyperthermophilic archaeon, Thermococcus litoralis.</title>
        <authorList>
            <person name="Rakhely G."/>
            <person name="Zhou Z.H."/>
            <person name="Adams M.W."/>
            <person name="Kovacs K.L."/>
        </authorList>
    </citation>
    <scope>NUCLEOTIDE SEQUENCE</scope>
    <source>
        <strain evidence="7">DSM 4573</strain>
    </source>
</reference>
<keyword evidence="2 6" id="KW-0812">Transmembrane</keyword>
<dbReference type="PANTHER" id="PTHR43359">
    <property type="entry name" value="FORMATE HYDROGENLYASE SUBUNIT 4"/>
    <property type="match status" value="1"/>
</dbReference>
<evidence type="ECO:0000256" key="3">
    <source>
        <dbReference type="ARBA" id="ARBA00022989"/>
    </source>
</evidence>
<organism evidence="7">
    <name type="scientific">Thermococcus litoralis (strain ATCC 51850 / DSM 5473 / JCM 8560 / NS-C)</name>
    <dbReference type="NCBI Taxonomy" id="523849"/>
    <lineage>
        <taxon>Archaea</taxon>
        <taxon>Methanobacteriati</taxon>
        <taxon>Methanobacteriota</taxon>
        <taxon>Thermococci</taxon>
        <taxon>Thermococcales</taxon>
        <taxon>Thermococcaceae</taxon>
        <taxon>Thermococcus</taxon>
    </lineage>
</organism>
<proteinExistence type="predicted"/>
<dbReference type="EMBL" id="AF039208">
    <property type="protein sequence ID" value="ABW05545.1"/>
    <property type="molecule type" value="Genomic_DNA"/>
</dbReference>
<dbReference type="GO" id="GO:0016829">
    <property type="term" value="F:lyase activity"/>
    <property type="evidence" value="ECO:0007669"/>
    <property type="project" value="UniProtKB-KW"/>
</dbReference>
<comment type="subcellular location">
    <subcellularLocation>
        <location evidence="1">Membrane</location>
        <topology evidence="1">Multi-pass membrane protein</topology>
    </subcellularLocation>
</comment>
<dbReference type="AlphaFoldDB" id="A8JYL1"/>
<feature type="transmembrane region" description="Helical" evidence="6">
    <location>
        <begin position="165"/>
        <end position="184"/>
    </location>
</feature>
<protein>
    <submittedName>
        <fullName evidence="7">Formate hydrogenlyase subunit E</fullName>
    </submittedName>
</protein>
<feature type="transmembrane region" description="Helical" evidence="6">
    <location>
        <begin position="125"/>
        <end position="144"/>
    </location>
</feature>
<evidence type="ECO:0000256" key="2">
    <source>
        <dbReference type="ARBA" id="ARBA00022692"/>
    </source>
</evidence>